<dbReference type="Proteomes" id="UP000251993">
    <property type="component" value="Chromosome"/>
</dbReference>
<proteinExistence type="predicted"/>
<reference evidence="1 2" key="1">
    <citation type="submission" date="2018-07" db="EMBL/GenBank/DDBJ databases">
        <title>Genome sequencing of Runella.</title>
        <authorList>
            <person name="Baek M.-G."/>
            <person name="Yi H."/>
        </authorList>
    </citation>
    <scope>NUCLEOTIDE SEQUENCE [LARGE SCALE GENOMIC DNA]</scope>
    <source>
        <strain evidence="1 2">HYN0085</strain>
    </source>
</reference>
<evidence type="ECO:0000313" key="1">
    <source>
        <dbReference type="EMBL" id="AXE20827.1"/>
    </source>
</evidence>
<protein>
    <submittedName>
        <fullName evidence="1">Uncharacterized protein</fullName>
    </submittedName>
</protein>
<dbReference type="EMBL" id="CP030850">
    <property type="protein sequence ID" value="AXE20827.1"/>
    <property type="molecule type" value="Genomic_DNA"/>
</dbReference>
<sequence length="265" mass="29474">MNNTEQFDEWIRGEMDSLDSSPENFRQGDIWQKLQTELHAVPEKKTSFFTGIGTHLRAFDYRIAAAVALLLLAGGTWWKVAPIADPIAVDQAIAKIQTVPPLKKKQSLLAADHLLKKEEVSKKRHLLSHKQPKEKLPEASLSRVLNLPETHKNVGKVLNGRRQALADVPPATVSEIPIAVTVAQFPEIILPAPTEPLAAKTAPKPRFKIIHANELADYRKTEMAQAREKEAKAKGFIVINWKANATDPSESTLTSYFKNKPSKAD</sequence>
<dbReference type="AlphaFoldDB" id="A0A344TQA6"/>
<dbReference type="OrthoDB" id="951657at2"/>
<evidence type="ECO:0000313" key="2">
    <source>
        <dbReference type="Proteomes" id="UP000251993"/>
    </source>
</evidence>
<dbReference type="KEGG" id="run:DR864_25380"/>
<gene>
    <name evidence="1" type="ORF">DR864_25380</name>
</gene>
<dbReference type="RefSeq" id="WP_114069588.1">
    <property type="nucleotide sequence ID" value="NZ_CP030850.1"/>
</dbReference>
<keyword evidence="2" id="KW-1185">Reference proteome</keyword>
<accession>A0A344TQA6</accession>
<name>A0A344TQA6_9BACT</name>
<organism evidence="1 2">
    <name type="scientific">Runella rosea</name>
    <dbReference type="NCBI Taxonomy" id="2259595"/>
    <lineage>
        <taxon>Bacteria</taxon>
        <taxon>Pseudomonadati</taxon>
        <taxon>Bacteroidota</taxon>
        <taxon>Cytophagia</taxon>
        <taxon>Cytophagales</taxon>
        <taxon>Spirosomataceae</taxon>
        <taxon>Runella</taxon>
    </lineage>
</organism>